<name>A0ABD3HG90_9MARC</name>
<reference evidence="2 3" key="1">
    <citation type="submission" date="2024-09" db="EMBL/GenBank/DDBJ databases">
        <title>Chromosome-scale assembly of Riccia sorocarpa.</title>
        <authorList>
            <person name="Paukszto L."/>
        </authorList>
    </citation>
    <scope>NUCLEOTIDE SEQUENCE [LARGE SCALE GENOMIC DNA]</scope>
    <source>
        <strain evidence="2">LP-2024</strain>
        <tissue evidence="2">Aerial parts of the thallus</tissue>
    </source>
</reference>
<evidence type="ECO:0000313" key="2">
    <source>
        <dbReference type="EMBL" id="KAL3689365.1"/>
    </source>
</evidence>
<gene>
    <name evidence="2" type="ORF">R1sor_015674</name>
</gene>
<proteinExistence type="predicted"/>
<feature type="region of interest" description="Disordered" evidence="1">
    <location>
        <begin position="1"/>
        <end position="24"/>
    </location>
</feature>
<dbReference type="Proteomes" id="UP001633002">
    <property type="component" value="Unassembled WGS sequence"/>
</dbReference>
<dbReference type="AlphaFoldDB" id="A0ABD3HG90"/>
<accession>A0ABD3HG90</accession>
<sequence length="130" mass="14077">MLDTVLRTGQTVPAASSTGGQSEGPGPAYALKTAFVFSEVLARPCNANTFTQFDGTRYLFLRNLRLISEFGLNVRITRSCNYDVGNAFMQAVKSECDKVPEKNSPAQAAMVEKVSVIPNLITRTIVNDVG</sequence>
<comment type="caution">
    <text evidence="2">The sequence shown here is derived from an EMBL/GenBank/DDBJ whole genome shotgun (WGS) entry which is preliminary data.</text>
</comment>
<organism evidence="2 3">
    <name type="scientific">Riccia sorocarpa</name>
    <dbReference type="NCBI Taxonomy" id="122646"/>
    <lineage>
        <taxon>Eukaryota</taxon>
        <taxon>Viridiplantae</taxon>
        <taxon>Streptophyta</taxon>
        <taxon>Embryophyta</taxon>
        <taxon>Marchantiophyta</taxon>
        <taxon>Marchantiopsida</taxon>
        <taxon>Marchantiidae</taxon>
        <taxon>Marchantiales</taxon>
        <taxon>Ricciaceae</taxon>
        <taxon>Riccia</taxon>
    </lineage>
</organism>
<evidence type="ECO:0000256" key="1">
    <source>
        <dbReference type="SAM" id="MobiDB-lite"/>
    </source>
</evidence>
<protein>
    <submittedName>
        <fullName evidence="2">Uncharacterized protein</fullName>
    </submittedName>
</protein>
<dbReference type="EMBL" id="JBJQOH010000004">
    <property type="protein sequence ID" value="KAL3689365.1"/>
    <property type="molecule type" value="Genomic_DNA"/>
</dbReference>
<evidence type="ECO:0000313" key="3">
    <source>
        <dbReference type="Proteomes" id="UP001633002"/>
    </source>
</evidence>
<feature type="compositionally biased region" description="Polar residues" evidence="1">
    <location>
        <begin position="7"/>
        <end position="20"/>
    </location>
</feature>
<keyword evidence="3" id="KW-1185">Reference proteome</keyword>